<sequence length="93" mass="9238">MHSLLGDGGPGHQSTLPGAAASVAAWLRAASSGGGTVASALSHGELRRSSHASALSPRDVLTRSSTRLNRAGPVERSAGLAEVSRSGAAHTTN</sequence>
<dbReference type="AlphaFoldDB" id="A0A368QI47"/>
<name>A0A368QI47_SETIT</name>
<accession>A0A368QI47</accession>
<dbReference type="EMBL" id="CM003530">
    <property type="protein sequence ID" value="RCV17583.1"/>
    <property type="molecule type" value="Genomic_DNA"/>
</dbReference>
<reference evidence="2" key="2">
    <citation type="submission" date="2015-07" db="EMBL/GenBank/DDBJ databases">
        <authorList>
            <person name="Noorani M."/>
        </authorList>
    </citation>
    <scope>NUCLEOTIDE SEQUENCE</scope>
    <source>
        <strain evidence="2">Yugu1</strain>
    </source>
</reference>
<evidence type="ECO:0000256" key="1">
    <source>
        <dbReference type="SAM" id="MobiDB-lite"/>
    </source>
</evidence>
<evidence type="ECO:0000313" key="2">
    <source>
        <dbReference type="EMBL" id="RCV17583.1"/>
    </source>
</evidence>
<organism evidence="2">
    <name type="scientific">Setaria italica</name>
    <name type="common">Foxtail millet</name>
    <name type="synonym">Panicum italicum</name>
    <dbReference type="NCBI Taxonomy" id="4555"/>
    <lineage>
        <taxon>Eukaryota</taxon>
        <taxon>Viridiplantae</taxon>
        <taxon>Streptophyta</taxon>
        <taxon>Embryophyta</taxon>
        <taxon>Tracheophyta</taxon>
        <taxon>Spermatophyta</taxon>
        <taxon>Magnoliopsida</taxon>
        <taxon>Liliopsida</taxon>
        <taxon>Poales</taxon>
        <taxon>Poaceae</taxon>
        <taxon>PACMAD clade</taxon>
        <taxon>Panicoideae</taxon>
        <taxon>Panicodae</taxon>
        <taxon>Paniceae</taxon>
        <taxon>Cenchrinae</taxon>
        <taxon>Setaria</taxon>
    </lineage>
</organism>
<protein>
    <submittedName>
        <fullName evidence="2">Uncharacterized protein</fullName>
    </submittedName>
</protein>
<feature type="region of interest" description="Disordered" evidence="1">
    <location>
        <begin position="44"/>
        <end position="93"/>
    </location>
</feature>
<gene>
    <name evidence="2" type="ORF">SETIT_3G231700v2</name>
</gene>
<proteinExistence type="predicted"/>
<reference evidence="2" key="1">
    <citation type="journal article" date="2012" name="Nat. Biotechnol.">
        <title>Reference genome sequence of the model plant Setaria.</title>
        <authorList>
            <person name="Bennetzen J.L."/>
            <person name="Schmutz J."/>
            <person name="Wang H."/>
            <person name="Percifield R."/>
            <person name="Hawkins J."/>
            <person name="Pontaroli A.C."/>
            <person name="Estep M."/>
            <person name="Feng L."/>
            <person name="Vaughn J.N."/>
            <person name="Grimwood J."/>
            <person name="Jenkins J."/>
            <person name="Barry K."/>
            <person name="Lindquist E."/>
            <person name="Hellsten U."/>
            <person name="Deshpande S."/>
            <person name="Wang X."/>
            <person name="Wu X."/>
            <person name="Mitros T."/>
            <person name="Triplett J."/>
            <person name="Yang X."/>
            <person name="Ye C.Y."/>
            <person name="Mauro-Herrera M."/>
            <person name="Wang L."/>
            <person name="Li P."/>
            <person name="Sharma M."/>
            <person name="Sharma R."/>
            <person name="Ronald P.C."/>
            <person name="Panaud O."/>
            <person name="Kellogg E.A."/>
            <person name="Brutnell T.P."/>
            <person name="Doust A.N."/>
            <person name="Tuskan G.A."/>
            <person name="Rokhsar D."/>
            <person name="Devos K.M."/>
        </authorList>
    </citation>
    <scope>NUCLEOTIDE SEQUENCE [LARGE SCALE GENOMIC DNA]</scope>
    <source>
        <strain evidence="2">Yugu1</strain>
    </source>
</reference>